<dbReference type="GO" id="GO:0033573">
    <property type="term" value="C:high-affinity iron permease complex"/>
    <property type="evidence" value="ECO:0007669"/>
    <property type="project" value="InterPro"/>
</dbReference>
<evidence type="ECO:0000313" key="7">
    <source>
        <dbReference type="EMBL" id="SHE60469.1"/>
    </source>
</evidence>
<evidence type="ECO:0000256" key="6">
    <source>
        <dbReference type="SAM" id="Phobius"/>
    </source>
</evidence>
<reference evidence="8" key="1">
    <citation type="submission" date="2016-11" db="EMBL/GenBank/DDBJ databases">
        <authorList>
            <person name="Varghese N."/>
            <person name="Submissions S."/>
        </authorList>
    </citation>
    <scope>NUCLEOTIDE SEQUENCE [LARGE SCALE GENOMIC DNA]</scope>
    <source>
        <strain evidence="8">DSM 19514</strain>
    </source>
</reference>
<evidence type="ECO:0000256" key="3">
    <source>
        <dbReference type="ARBA" id="ARBA00022692"/>
    </source>
</evidence>
<dbReference type="STRING" id="1121881.SAMN02745225_01102"/>
<evidence type="ECO:0000256" key="4">
    <source>
        <dbReference type="ARBA" id="ARBA00022989"/>
    </source>
</evidence>
<feature type="transmembrane region" description="Helical" evidence="6">
    <location>
        <begin position="38"/>
        <end position="57"/>
    </location>
</feature>
<accession>A0A1M4UUW6</accession>
<evidence type="ECO:0000256" key="5">
    <source>
        <dbReference type="ARBA" id="ARBA00023136"/>
    </source>
</evidence>
<feature type="transmembrane region" description="Helical" evidence="6">
    <location>
        <begin position="248"/>
        <end position="266"/>
    </location>
</feature>
<comment type="subcellular location">
    <subcellularLocation>
        <location evidence="1">Membrane</location>
        <topology evidence="1">Multi-pass membrane protein</topology>
    </subcellularLocation>
</comment>
<name>A0A1M4UUW6_9ACTN</name>
<feature type="transmembrane region" description="Helical" evidence="6">
    <location>
        <begin position="69"/>
        <end position="92"/>
    </location>
</feature>
<dbReference type="AlphaFoldDB" id="A0A1M4UUW6"/>
<evidence type="ECO:0000256" key="1">
    <source>
        <dbReference type="ARBA" id="ARBA00004141"/>
    </source>
</evidence>
<gene>
    <name evidence="7" type="ORF">SAMN02745225_01102</name>
</gene>
<dbReference type="PANTHER" id="PTHR31632">
    <property type="entry name" value="IRON TRANSPORTER FTH1"/>
    <property type="match status" value="1"/>
</dbReference>
<proteinExistence type="inferred from homology"/>
<comment type="similarity">
    <text evidence="2">Belongs to the oxidase-dependent Fe transporter (OFeT) (TC 9.A.10.1) family.</text>
</comment>
<protein>
    <submittedName>
        <fullName evidence="7">High-affinity iron transporter</fullName>
    </submittedName>
</protein>
<feature type="transmembrane region" description="Helical" evidence="6">
    <location>
        <begin position="113"/>
        <end position="128"/>
    </location>
</feature>
<keyword evidence="8" id="KW-1185">Reference proteome</keyword>
<evidence type="ECO:0000313" key="8">
    <source>
        <dbReference type="Proteomes" id="UP000184295"/>
    </source>
</evidence>
<dbReference type="OrthoDB" id="7260758at2"/>
<dbReference type="EMBL" id="FQUL01000012">
    <property type="protein sequence ID" value="SHE60469.1"/>
    <property type="molecule type" value="Genomic_DNA"/>
</dbReference>
<keyword evidence="4 6" id="KW-1133">Transmembrane helix</keyword>
<sequence>MLATFAIFLREGIEASIIVSVLMAYLKKTNQSDGARAVKLGVVAALVTAALAGTVIYETVHSYAGTRMQTVIETASYAIAVIFLTYMTFWMTKHSKDIPKALTAKVAEAQSKGGGNVALFIVAFQAIARESLEAMVFTLAIVLANGTGGPAVGAALGVIGTIFFAVLVYRFGKRVNLAVAFRALGAALLVFSAALIVDMIENLQSLGWIKVLSTPLWNSSSLLNESSNIGDIAHTLLGYAAQPTPLEIIAYVTYLVIGVSVFNHLTKAKSRKVVSS</sequence>
<keyword evidence="3 6" id="KW-0812">Transmembrane</keyword>
<evidence type="ECO:0000256" key="2">
    <source>
        <dbReference type="ARBA" id="ARBA00008333"/>
    </source>
</evidence>
<dbReference type="InterPro" id="IPR004923">
    <property type="entry name" value="FTR1/Fip1/EfeU"/>
</dbReference>
<keyword evidence="5 6" id="KW-0472">Membrane</keyword>
<feature type="transmembrane region" description="Helical" evidence="6">
    <location>
        <begin position="6"/>
        <end position="26"/>
    </location>
</feature>
<organism evidence="7 8">
    <name type="scientific">Ferrithrix thermotolerans DSM 19514</name>
    <dbReference type="NCBI Taxonomy" id="1121881"/>
    <lineage>
        <taxon>Bacteria</taxon>
        <taxon>Bacillati</taxon>
        <taxon>Actinomycetota</taxon>
        <taxon>Acidimicrobiia</taxon>
        <taxon>Acidimicrobiales</taxon>
        <taxon>Acidimicrobiaceae</taxon>
        <taxon>Ferrithrix</taxon>
    </lineage>
</organism>
<dbReference type="Proteomes" id="UP000184295">
    <property type="component" value="Unassembled WGS sequence"/>
</dbReference>
<feature type="transmembrane region" description="Helical" evidence="6">
    <location>
        <begin position="179"/>
        <end position="197"/>
    </location>
</feature>
<dbReference type="RefSeq" id="WP_072789737.1">
    <property type="nucleotide sequence ID" value="NZ_FQUL01000012.1"/>
</dbReference>
<dbReference type="PANTHER" id="PTHR31632:SF2">
    <property type="entry name" value="PLASMA MEMBRANE IRON PERMEASE"/>
    <property type="match status" value="1"/>
</dbReference>
<feature type="transmembrane region" description="Helical" evidence="6">
    <location>
        <begin position="134"/>
        <end position="167"/>
    </location>
</feature>
<dbReference type="Pfam" id="PF03239">
    <property type="entry name" value="FTR1"/>
    <property type="match status" value="1"/>
</dbReference>
<dbReference type="GO" id="GO:0015093">
    <property type="term" value="F:ferrous iron transmembrane transporter activity"/>
    <property type="evidence" value="ECO:0007669"/>
    <property type="project" value="TreeGrafter"/>
</dbReference>